<protein>
    <submittedName>
        <fullName evidence="2">Uncharacterized protein</fullName>
    </submittedName>
</protein>
<evidence type="ECO:0000256" key="1">
    <source>
        <dbReference type="SAM" id="MobiDB-lite"/>
    </source>
</evidence>
<evidence type="ECO:0000313" key="2">
    <source>
        <dbReference type="EMBL" id="KAF9806801.1"/>
    </source>
</evidence>
<name>A0A8H7NWB9_9APHY</name>
<comment type="caution">
    <text evidence="2">The sequence shown here is derived from an EMBL/GenBank/DDBJ whole genome shotgun (WGS) entry which is preliminary data.</text>
</comment>
<evidence type="ECO:0000313" key="3">
    <source>
        <dbReference type="Proteomes" id="UP000639403"/>
    </source>
</evidence>
<dbReference type="AlphaFoldDB" id="A0A8H7NWB9"/>
<dbReference type="EMBL" id="JADOXO010000310">
    <property type="protein sequence ID" value="KAF9806801.1"/>
    <property type="molecule type" value="Genomic_DNA"/>
</dbReference>
<feature type="compositionally biased region" description="Pro residues" evidence="1">
    <location>
        <begin position="80"/>
        <end position="92"/>
    </location>
</feature>
<accession>A0A8H7NWB9</accession>
<reference evidence="2" key="1">
    <citation type="submission" date="2020-11" db="EMBL/GenBank/DDBJ databases">
        <authorList>
            <person name="Koelle M."/>
            <person name="Horta M.A.C."/>
            <person name="Nowrousian M."/>
            <person name="Ohm R.A."/>
            <person name="Benz P."/>
            <person name="Pilgard A."/>
        </authorList>
    </citation>
    <scope>NUCLEOTIDE SEQUENCE</scope>
    <source>
        <strain evidence="2">FPRL280</strain>
    </source>
</reference>
<proteinExistence type="predicted"/>
<gene>
    <name evidence="2" type="ORF">IEO21_08521</name>
</gene>
<feature type="region of interest" description="Disordered" evidence="1">
    <location>
        <begin position="74"/>
        <end position="103"/>
    </location>
</feature>
<organism evidence="2 3">
    <name type="scientific">Rhodonia placenta</name>
    <dbReference type="NCBI Taxonomy" id="104341"/>
    <lineage>
        <taxon>Eukaryota</taxon>
        <taxon>Fungi</taxon>
        <taxon>Dikarya</taxon>
        <taxon>Basidiomycota</taxon>
        <taxon>Agaricomycotina</taxon>
        <taxon>Agaricomycetes</taxon>
        <taxon>Polyporales</taxon>
        <taxon>Adustoporiaceae</taxon>
        <taxon>Rhodonia</taxon>
    </lineage>
</organism>
<reference evidence="2" key="2">
    <citation type="journal article" name="Front. Microbiol.">
        <title>Degradative Capacity of Two Strains of Rhodonia placenta: From Phenotype to Genotype.</title>
        <authorList>
            <person name="Kolle M."/>
            <person name="Horta M.A.C."/>
            <person name="Nowrousian M."/>
            <person name="Ohm R.A."/>
            <person name="Benz J.P."/>
            <person name="Pilgard A."/>
        </authorList>
    </citation>
    <scope>NUCLEOTIDE SEQUENCE</scope>
    <source>
        <strain evidence="2">FPRL280</strain>
    </source>
</reference>
<dbReference type="Proteomes" id="UP000639403">
    <property type="component" value="Unassembled WGS sequence"/>
</dbReference>
<sequence length="148" mass="15586">MQLKTSSRRRGECDARVDRGTSPPSVCFGGVGFTRIAVRSRSSPALAVTTSTLSPRGALWKHALITSSFSGRSGMLATRPAPPSHLAPPPARRLPRNRRAGGRCPPPLPPCPLAPRIRVRHAACASRGSLAPHAIAGALLVRPKTVGH</sequence>